<gene>
    <name evidence="2" type="ORF">ALO91_04031</name>
</gene>
<dbReference type="AlphaFoldDB" id="A0A0P9IFK7"/>
<feature type="transmembrane region" description="Helical" evidence="1">
    <location>
        <begin position="107"/>
        <end position="124"/>
    </location>
</feature>
<accession>A0A0P9IFK7</accession>
<evidence type="ECO:0000256" key="1">
    <source>
        <dbReference type="SAM" id="Phobius"/>
    </source>
</evidence>
<keyword evidence="1" id="KW-0472">Membrane</keyword>
<dbReference type="Proteomes" id="UP000050297">
    <property type="component" value="Unassembled WGS sequence"/>
</dbReference>
<reference evidence="2 3" key="1">
    <citation type="submission" date="2015-09" db="EMBL/GenBank/DDBJ databases">
        <title>Genome announcement of multiple Pseudomonas syringae strains.</title>
        <authorList>
            <person name="Thakur S."/>
            <person name="Wang P.W."/>
            <person name="Gong Y."/>
            <person name="Weir B.S."/>
            <person name="Guttman D.S."/>
        </authorList>
    </citation>
    <scope>NUCLEOTIDE SEQUENCE [LARGE SCALE GENOMIC DNA]</scope>
    <source>
        <strain evidence="2 3">ICMP2802</strain>
    </source>
</reference>
<dbReference type="RefSeq" id="WP_229768922.1">
    <property type="nucleotide sequence ID" value="NZ_LGAR01000186.1"/>
</dbReference>
<evidence type="ECO:0000313" key="3">
    <source>
        <dbReference type="Proteomes" id="UP000050297"/>
    </source>
</evidence>
<sequence length="154" mass="17408">MTATSQLFILTFTSWMSIKWAVDHKATLLEHWKAHSLLLFGPLIMGLSDTLLDSNFTQALAVPLTQLPPILRIDITTLHPLLIGGLYSTLFLMCFISYYLMTWIITTPMLIISVLAITISINFARMLAAIDREKTFLWLAIFTGAACMLWLTQL</sequence>
<dbReference type="EMBL" id="LJPM01000030">
    <property type="protein sequence ID" value="KPW26992.1"/>
    <property type="molecule type" value="Genomic_DNA"/>
</dbReference>
<organism evidence="2 3">
    <name type="scientific">Pseudomonas syringae pv. aceris</name>
    <dbReference type="NCBI Taxonomy" id="199198"/>
    <lineage>
        <taxon>Bacteria</taxon>
        <taxon>Pseudomonadati</taxon>
        <taxon>Pseudomonadota</taxon>
        <taxon>Gammaproteobacteria</taxon>
        <taxon>Pseudomonadales</taxon>
        <taxon>Pseudomonadaceae</taxon>
        <taxon>Pseudomonas</taxon>
        <taxon>Pseudomonas syringae</taxon>
    </lineage>
</organism>
<proteinExistence type="predicted"/>
<evidence type="ECO:0000313" key="2">
    <source>
        <dbReference type="EMBL" id="KPW26992.1"/>
    </source>
</evidence>
<protein>
    <submittedName>
        <fullName evidence="2">Uncharacterized protein</fullName>
    </submittedName>
</protein>
<name>A0A0P9IFK7_PSESX</name>
<keyword evidence="1" id="KW-0812">Transmembrane</keyword>
<comment type="caution">
    <text evidence="2">The sequence shown here is derived from an EMBL/GenBank/DDBJ whole genome shotgun (WGS) entry which is preliminary data.</text>
</comment>
<feature type="transmembrane region" description="Helical" evidence="1">
    <location>
        <begin position="81"/>
        <end position="101"/>
    </location>
</feature>
<keyword evidence="1" id="KW-1133">Transmembrane helix</keyword>
<feature type="transmembrane region" description="Helical" evidence="1">
    <location>
        <begin position="136"/>
        <end position="153"/>
    </location>
</feature>